<accession>A0A6H0XPL3</accession>
<dbReference type="Proteomes" id="UP000503462">
    <property type="component" value="Chromosome 2"/>
</dbReference>
<name>A0A6H0XPL3_9PEZI</name>
<proteinExistence type="predicted"/>
<evidence type="ECO:0000313" key="1">
    <source>
        <dbReference type="EMBL" id="QIW96590.1"/>
    </source>
</evidence>
<sequence length="296" mass="33150">MGFIVPEEEPVVSAFTVPDEEDVVEVHSVQASSDRLQCTSRFPVFECLRMKMERLLVFDKLTDSNFSPAARLQDHEIVTSVVRSLFRCQDSIESEDLPDRVRAAINHLRVLFSAEVLDLGYDQIAGWKGSTLNMNCAILEFIAAAELEDPGFWHWPERTSSGSKKHDWSVIELAAREKVFRPEEFKRMADMHMLNALMGEWGPHEVHGQLPNQDALADLLTSLRLGTQATGASVFQGADYLVAFTTFQVILQRSTLPTSQFISTIGISIVLADHHPKEKEHGAKVRGGRTLSRSIS</sequence>
<reference evidence="1 2" key="1">
    <citation type="journal article" date="2016" name="Sci. Rep.">
        <title>Peltaster fructicola genome reveals evolution from an invasive phytopathogen to an ectophytic parasite.</title>
        <authorList>
            <person name="Xu C."/>
            <person name="Chen H."/>
            <person name="Gleason M.L."/>
            <person name="Xu J.R."/>
            <person name="Liu H."/>
            <person name="Zhang R."/>
            <person name="Sun G."/>
        </authorList>
    </citation>
    <scope>NUCLEOTIDE SEQUENCE [LARGE SCALE GENOMIC DNA]</scope>
    <source>
        <strain evidence="1 2">LNHT1506</strain>
    </source>
</reference>
<dbReference type="EMBL" id="CP051140">
    <property type="protein sequence ID" value="QIW96590.1"/>
    <property type="molecule type" value="Genomic_DNA"/>
</dbReference>
<dbReference type="AlphaFoldDB" id="A0A6H0XPL3"/>
<keyword evidence="2" id="KW-1185">Reference proteome</keyword>
<organism evidence="1 2">
    <name type="scientific">Peltaster fructicola</name>
    <dbReference type="NCBI Taxonomy" id="286661"/>
    <lineage>
        <taxon>Eukaryota</taxon>
        <taxon>Fungi</taxon>
        <taxon>Dikarya</taxon>
        <taxon>Ascomycota</taxon>
        <taxon>Pezizomycotina</taxon>
        <taxon>Dothideomycetes</taxon>
        <taxon>Dothideomycetes incertae sedis</taxon>
        <taxon>Peltaster</taxon>
    </lineage>
</organism>
<evidence type="ECO:0000313" key="2">
    <source>
        <dbReference type="Proteomes" id="UP000503462"/>
    </source>
</evidence>
<gene>
    <name evidence="1" type="ORF">AMS68_002108</name>
</gene>
<protein>
    <submittedName>
        <fullName evidence="1">Uncharacterized protein</fullName>
    </submittedName>
</protein>